<dbReference type="CDD" id="cd19609">
    <property type="entry name" value="NTD_TDP-43"/>
    <property type="match status" value="1"/>
</dbReference>
<dbReference type="WBParaSite" id="jg24233">
    <property type="protein sequence ID" value="jg24233"/>
    <property type="gene ID" value="jg24233"/>
</dbReference>
<sequence>MPPEPKGSIQVLQEPAELELEALDGSLLLANLQSAFPAAVGLYYRGHASGKAVVKFDGRKFHAPEGGWQGKQYYVNLGASVASTSSANTYVGATKQFEKSVSVVQGMMESLKHTAHKPMLPICDANEPYKPYFNGNNTNKTVKRPYENGTEKTKQSSMQQQLIDLAQLNACKEAIITSQREQLSAVNKELEEQHTKLANLSKKMMDCEAKCSALNDELELFRSMGKEQDNMCKEIRRLERRLYETEMCNRQKILELENALEEKQQQVFRLVKRLEQDNNTMLATESKLQNMQLECQKLHQIEVDLRSKSQLQIEQLENELEKSEKCKEELLMTNLRIHRLNEQLHTDIDECRKECERIEKEGKQNVLKATKQLVNRNLLLEEQTESQRIQIIDFSSVLESMAKENRLLLEKLQTICCKEEHT</sequence>
<evidence type="ECO:0000313" key="4">
    <source>
        <dbReference type="WBParaSite" id="jg24233"/>
    </source>
</evidence>
<feature type="coiled-coil region" evidence="1">
    <location>
        <begin position="253"/>
        <end position="361"/>
    </location>
</feature>
<organism evidence="3 4">
    <name type="scientific">Ditylenchus dipsaci</name>
    <dbReference type="NCBI Taxonomy" id="166011"/>
    <lineage>
        <taxon>Eukaryota</taxon>
        <taxon>Metazoa</taxon>
        <taxon>Ecdysozoa</taxon>
        <taxon>Nematoda</taxon>
        <taxon>Chromadorea</taxon>
        <taxon>Rhabditida</taxon>
        <taxon>Tylenchina</taxon>
        <taxon>Tylenchomorpha</taxon>
        <taxon>Sphaerularioidea</taxon>
        <taxon>Anguinidae</taxon>
        <taxon>Anguininae</taxon>
        <taxon>Ditylenchus</taxon>
    </lineage>
</organism>
<keyword evidence="1" id="KW-0175">Coiled coil</keyword>
<dbReference type="Proteomes" id="UP000887574">
    <property type="component" value="Unplaced"/>
</dbReference>
<evidence type="ECO:0000313" key="3">
    <source>
        <dbReference type="Proteomes" id="UP000887574"/>
    </source>
</evidence>
<protein>
    <submittedName>
        <fullName evidence="4">TAR DNA-binding protein 43 N-terminal domain-containing protein</fullName>
    </submittedName>
</protein>
<proteinExistence type="predicted"/>
<dbReference type="InterPro" id="IPR041105">
    <property type="entry name" value="TDP-43_N"/>
</dbReference>
<dbReference type="Pfam" id="PF18694">
    <property type="entry name" value="TDP-43_N"/>
    <property type="match status" value="1"/>
</dbReference>
<dbReference type="AlphaFoldDB" id="A0A915DZ50"/>
<reference evidence="4" key="1">
    <citation type="submission" date="2022-11" db="UniProtKB">
        <authorList>
            <consortium name="WormBaseParasite"/>
        </authorList>
    </citation>
    <scope>IDENTIFICATION</scope>
</reference>
<name>A0A915DZ50_9BILA</name>
<feature type="domain" description="TAR DNA-binding protein 43 N-terminal" evidence="2">
    <location>
        <begin position="9"/>
        <end position="76"/>
    </location>
</feature>
<accession>A0A915DZ50</accession>
<keyword evidence="3" id="KW-1185">Reference proteome</keyword>
<evidence type="ECO:0000259" key="2">
    <source>
        <dbReference type="Pfam" id="PF18694"/>
    </source>
</evidence>
<evidence type="ECO:0000256" key="1">
    <source>
        <dbReference type="SAM" id="Coils"/>
    </source>
</evidence>
<feature type="coiled-coil region" evidence="1">
    <location>
        <begin position="180"/>
        <end position="217"/>
    </location>
</feature>